<dbReference type="GO" id="GO:0005829">
    <property type="term" value="C:cytosol"/>
    <property type="evidence" value="ECO:0007669"/>
    <property type="project" value="TreeGrafter"/>
</dbReference>
<evidence type="ECO:0000313" key="4">
    <source>
        <dbReference type="EMBL" id="KAF7408258.1"/>
    </source>
</evidence>
<evidence type="ECO:0000256" key="2">
    <source>
        <dbReference type="ARBA" id="ARBA00022694"/>
    </source>
</evidence>
<dbReference type="PANTHER" id="PTHR20882">
    <property type="entry name" value="CYTOPLASMIC TRNA 2-THIOLATION PROTEIN 2"/>
    <property type="match status" value="1"/>
</dbReference>
<dbReference type="UniPathway" id="UPA00988"/>
<protein>
    <recommendedName>
        <fullName evidence="3">Cytoplasmic tRNA 2-thiolation protein 2</fullName>
    </recommendedName>
</protein>
<name>A0A834NI32_VESVU</name>
<dbReference type="InterPro" id="IPR019407">
    <property type="entry name" value="CTU2"/>
</dbReference>
<dbReference type="GO" id="GO:0032447">
    <property type="term" value="P:protein urmylation"/>
    <property type="evidence" value="ECO:0007669"/>
    <property type="project" value="UniProtKB-UniRule"/>
</dbReference>
<keyword evidence="1 3" id="KW-0963">Cytoplasm</keyword>
<comment type="subcellular location">
    <subcellularLocation>
        <location evidence="3">Cytoplasm</location>
    </subcellularLocation>
</comment>
<evidence type="ECO:0000313" key="5">
    <source>
        <dbReference type="Proteomes" id="UP000614350"/>
    </source>
</evidence>
<comment type="function">
    <text evidence="3">Plays a central role in 2-thiolation of mcm(5)S(2)U at tRNA wobble positions of tRNA(Lys), tRNA(Glu) and tRNA(Gln). May act by forming a heterodimer with NCS6/CTU1 that ligates sulfur from thiocarboxylated URM1 onto the uridine of tRNAs at wobble position.</text>
</comment>
<dbReference type="Gene3D" id="3.40.50.620">
    <property type="entry name" value="HUPs"/>
    <property type="match status" value="1"/>
</dbReference>
<dbReference type="GO" id="GO:0016779">
    <property type="term" value="F:nucleotidyltransferase activity"/>
    <property type="evidence" value="ECO:0007669"/>
    <property type="project" value="UniProtKB-UniRule"/>
</dbReference>
<dbReference type="EMBL" id="JACSEA010000002">
    <property type="protein sequence ID" value="KAF7408258.1"/>
    <property type="molecule type" value="Genomic_DNA"/>
</dbReference>
<dbReference type="InterPro" id="IPR014729">
    <property type="entry name" value="Rossmann-like_a/b/a_fold"/>
</dbReference>
<evidence type="ECO:0000256" key="3">
    <source>
        <dbReference type="HAMAP-Rule" id="MF_03054"/>
    </source>
</evidence>
<dbReference type="HAMAP" id="MF_03054">
    <property type="entry name" value="CTU2"/>
    <property type="match status" value="1"/>
</dbReference>
<comment type="pathway">
    <text evidence="3">tRNA modification; 5-methoxycarbonylmethyl-2-thiouridine-tRNA biosynthesis.</text>
</comment>
<gene>
    <name evidence="4" type="ORF">HZH66_002795</name>
</gene>
<keyword evidence="5" id="KW-1185">Reference proteome</keyword>
<dbReference type="Proteomes" id="UP000614350">
    <property type="component" value="Unassembled WGS sequence"/>
</dbReference>
<evidence type="ECO:0000256" key="1">
    <source>
        <dbReference type="ARBA" id="ARBA00022490"/>
    </source>
</evidence>
<dbReference type="GO" id="GO:0002143">
    <property type="term" value="P:tRNA wobble position uridine thiolation"/>
    <property type="evidence" value="ECO:0007669"/>
    <property type="project" value="TreeGrafter"/>
</dbReference>
<dbReference type="Pfam" id="PF10288">
    <property type="entry name" value="CTU2"/>
    <property type="match status" value="1"/>
</dbReference>
<dbReference type="PANTHER" id="PTHR20882:SF14">
    <property type="entry name" value="CYTOPLASMIC TRNA 2-THIOLATION PROTEIN 2"/>
    <property type="match status" value="1"/>
</dbReference>
<dbReference type="AlphaFoldDB" id="A0A834NI32"/>
<dbReference type="GO" id="GO:0016783">
    <property type="term" value="F:sulfurtransferase activity"/>
    <property type="evidence" value="ECO:0007669"/>
    <property type="project" value="TreeGrafter"/>
</dbReference>
<organism evidence="4 5">
    <name type="scientific">Vespula vulgaris</name>
    <name type="common">Yellow jacket</name>
    <name type="synonym">Wasp</name>
    <dbReference type="NCBI Taxonomy" id="7454"/>
    <lineage>
        <taxon>Eukaryota</taxon>
        <taxon>Metazoa</taxon>
        <taxon>Ecdysozoa</taxon>
        <taxon>Arthropoda</taxon>
        <taxon>Hexapoda</taxon>
        <taxon>Insecta</taxon>
        <taxon>Pterygota</taxon>
        <taxon>Neoptera</taxon>
        <taxon>Endopterygota</taxon>
        <taxon>Hymenoptera</taxon>
        <taxon>Apocrita</taxon>
        <taxon>Aculeata</taxon>
        <taxon>Vespoidea</taxon>
        <taxon>Vespidae</taxon>
        <taxon>Vespinae</taxon>
        <taxon>Vespula</taxon>
    </lineage>
</organism>
<dbReference type="SUPFAM" id="SSF52402">
    <property type="entry name" value="Adenine nucleotide alpha hydrolases-like"/>
    <property type="match status" value="1"/>
</dbReference>
<comment type="caution">
    <text evidence="4">The sequence shown here is derived from an EMBL/GenBank/DDBJ whole genome shotgun (WGS) entry which is preliminary data.</text>
</comment>
<sequence>MCSLNACSCDFNDDITPKIDAIQILNSDVCKKCRTNSTEIILRRKDGYCTSCFLINTTHKFRAALGKSKIIHRGDTILIGYCGRDNSTALLHLINSGMSETTHKKIIFNVVIFFIDDGIVEGYTVNERKKMLDTISKQVKMFGFVGYTASLQESLRENDVPNIYLMDAPEVVIDESDVISNMLNNLADDSAREELLRQLRHRLLILAARKLECNKVFVADCATNIAVNILSDISLGRGAQLSPDIDFSDTRYTDVMLLRPMKDFTKEEIIHYLSCNKLNAVRSSKQNRMSLSTSIQSLTNKFISQLNTEFHGTVSTVFRTGGKLSTELLACQNLEENSVCAMCNIPLDTKVTNDEISALQATTFSALLSSNNIDIDNTKVKANDLLNVNPEELTVQVNHSEENNQNEHNDSNITNGKQCTWNIEEYKRFKTQSLSSNDILKHLCYSCRLIFRSSDIKSIPSFVLNTIQTRLSHEIRPNEITDLLL</sequence>
<reference evidence="4" key="1">
    <citation type="journal article" date="2020" name="G3 (Bethesda)">
        <title>High-Quality Assemblies for Three Invasive Social Wasps from the &lt;i&gt;Vespula&lt;/i&gt; Genus.</title>
        <authorList>
            <person name="Harrop T.W.R."/>
            <person name="Guhlin J."/>
            <person name="McLaughlin G.M."/>
            <person name="Permina E."/>
            <person name="Stockwell P."/>
            <person name="Gilligan J."/>
            <person name="Le Lec M.F."/>
            <person name="Gruber M.A.M."/>
            <person name="Quinn O."/>
            <person name="Lovegrove M."/>
            <person name="Duncan E.J."/>
            <person name="Remnant E.J."/>
            <person name="Van Eeckhoven J."/>
            <person name="Graham B."/>
            <person name="Knapp R.A."/>
            <person name="Langford K.W."/>
            <person name="Kronenberg Z."/>
            <person name="Press M.O."/>
            <person name="Eacker S.M."/>
            <person name="Wilson-Rankin E.E."/>
            <person name="Purcell J."/>
            <person name="Lester P.J."/>
            <person name="Dearden P.K."/>
        </authorList>
    </citation>
    <scope>NUCLEOTIDE SEQUENCE</scope>
    <source>
        <strain evidence="4">Marl-1</strain>
    </source>
</reference>
<keyword evidence="2 3" id="KW-0819">tRNA processing</keyword>
<accession>A0A834NI32</accession>
<dbReference type="GO" id="GO:0000049">
    <property type="term" value="F:tRNA binding"/>
    <property type="evidence" value="ECO:0007669"/>
    <property type="project" value="InterPro"/>
</dbReference>
<proteinExistence type="inferred from homology"/>
<comment type="similarity">
    <text evidence="3">Belongs to the CTU2/NCS2 family.</text>
</comment>